<organism evidence="1 2">
    <name type="scientific">Adhaeribacter pallidiroseus</name>
    <dbReference type="NCBI Taxonomy" id="2072847"/>
    <lineage>
        <taxon>Bacteria</taxon>
        <taxon>Pseudomonadati</taxon>
        <taxon>Bacteroidota</taxon>
        <taxon>Cytophagia</taxon>
        <taxon>Cytophagales</taxon>
        <taxon>Hymenobacteraceae</taxon>
        <taxon>Adhaeribacter</taxon>
    </lineage>
</organism>
<dbReference type="GO" id="GO:0005198">
    <property type="term" value="F:structural molecule activity"/>
    <property type="evidence" value="ECO:0007669"/>
    <property type="project" value="InterPro"/>
</dbReference>
<dbReference type="InterPro" id="IPR011747">
    <property type="entry name" value="CHP02241"/>
</dbReference>
<sequence>MAAYYPPVGFHFKVDIPGKGAGDKDMRFQEVTGLTAEIGIEELVVGGENRFTYRLPTRAKYANLVLKRGMLQDSGLINWFRNAIENFEFEPVDIRVHLLNEKHEILNSWEFRQAYPVKWVISDFKALENSLVVETIELSYQFFSRK</sequence>
<comment type="caution">
    <text evidence="1">The sequence shown here is derived from an EMBL/GenBank/DDBJ whole genome shotgun (WGS) entry which is preliminary data.</text>
</comment>
<gene>
    <name evidence="1" type="ORF">AHMF7616_01272</name>
</gene>
<evidence type="ECO:0000313" key="1">
    <source>
        <dbReference type="EMBL" id="RDC62678.1"/>
    </source>
</evidence>
<dbReference type="InterPro" id="IPR010667">
    <property type="entry name" value="Phage_T4_Gp19"/>
</dbReference>
<dbReference type="OrthoDB" id="9799891at2"/>
<proteinExistence type="predicted"/>
<dbReference type="RefSeq" id="WP_115372092.1">
    <property type="nucleotide sequence ID" value="NZ_QASA01000001.1"/>
</dbReference>
<dbReference type="AlphaFoldDB" id="A0A369QK90"/>
<dbReference type="NCBIfam" id="TIGR02241">
    <property type="entry name" value="conserved hypothetical phage tail region protein"/>
    <property type="match status" value="1"/>
</dbReference>
<dbReference type="EMBL" id="QASA01000001">
    <property type="protein sequence ID" value="RDC62678.1"/>
    <property type="molecule type" value="Genomic_DNA"/>
</dbReference>
<accession>A0A369QK90</accession>
<reference evidence="1 2" key="1">
    <citation type="submission" date="2018-04" db="EMBL/GenBank/DDBJ databases">
        <title>Adhaeribacter sp. HMF7616 genome sequencing and assembly.</title>
        <authorList>
            <person name="Kang H."/>
            <person name="Kang J."/>
            <person name="Cha I."/>
            <person name="Kim H."/>
            <person name="Joh K."/>
        </authorList>
    </citation>
    <scope>NUCLEOTIDE SEQUENCE [LARGE SCALE GENOMIC DNA]</scope>
    <source>
        <strain evidence="1 2">HMF7616</strain>
    </source>
</reference>
<dbReference type="PANTHER" id="PTHR38009:SF1">
    <property type="entry name" value="CONSERVED HYPOTHETICAL PHAGE TAIL PROTEIN"/>
    <property type="match status" value="1"/>
</dbReference>
<protein>
    <recommendedName>
        <fullName evidence="3">Glycerol acyltransferase</fullName>
    </recommendedName>
</protein>
<keyword evidence="2" id="KW-1185">Reference proteome</keyword>
<evidence type="ECO:0008006" key="3">
    <source>
        <dbReference type="Google" id="ProtNLM"/>
    </source>
</evidence>
<evidence type="ECO:0000313" key="2">
    <source>
        <dbReference type="Proteomes" id="UP000253919"/>
    </source>
</evidence>
<dbReference type="Pfam" id="PF06841">
    <property type="entry name" value="Phage_T4_gp19"/>
    <property type="match status" value="1"/>
</dbReference>
<dbReference type="PANTHER" id="PTHR38009">
    <property type="entry name" value="CONSERVED HYPOTHETICAL PHAGE TAIL PROTEIN"/>
    <property type="match status" value="1"/>
</dbReference>
<dbReference type="Proteomes" id="UP000253919">
    <property type="component" value="Unassembled WGS sequence"/>
</dbReference>
<name>A0A369QK90_9BACT</name>